<sequence>MILMYAGMRKEIADLFKKRSDLKNEIAETDAKIKTARKRIIMIKDSMNDKDRYETGKEDT</sequence>
<evidence type="ECO:0000256" key="1">
    <source>
        <dbReference type="SAM" id="Coils"/>
    </source>
</evidence>
<organism evidence="2">
    <name type="scientific">viral metagenome</name>
    <dbReference type="NCBI Taxonomy" id="1070528"/>
    <lineage>
        <taxon>unclassified sequences</taxon>
        <taxon>metagenomes</taxon>
        <taxon>organismal metagenomes</taxon>
    </lineage>
</organism>
<keyword evidence="1" id="KW-0175">Coiled coil</keyword>
<evidence type="ECO:0000313" key="2">
    <source>
        <dbReference type="EMBL" id="QJA72563.1"/>
    </source>
</evidence>
<reference evidence="2" key="1">
    <citation type="submission" date="2020-03" db="EMBL/GenBank/DDBJ databases">
        <title>The deep terrestrial virosphere.</title>
        <authorList>
            <person name="Holmfeldt K."/>
            <person name="Nilsson E."/>
            <person name="Simone D."/>
            <person name="Lopez-Fernandez M."/>
            <person name="Wu X."/>
            <person name="de Brujin I."/>
            <person name="Lundin D."/>
            <person name="Andersson A."/>
            <person name="Bertilsson S."/>
            <person name="Dopson M."/>
        </authorList>
    </citation>
    <scope>NUCLEOTIDE SEQUENCE</scope>
    <source>
        <strain evidence="2">MM415A02721</strain>
    </source>
</reference>
<name>A0A6M3JRI1_9ZZZZ</name>
<gene>
    <name evidence="2" type="ORF">MM415A02721_0011</name>
</gene>
<dbReference type="EMBL" id="MT141961">
    <property type="protein sequence ID" value="QJA72563.1"/>
    <property type="molecule type" value="Genomic_DNA"/>
</dbReference>
<protein>
    <submittedName>
        <fullName evidence="2">Uncharacterized protein</fullName>
    </submittedName>
</protein>
<accession>A0A6M3JRI1</accession>
<feature type="coiled-coil region" evidence="1">
    <location>
        <begin position="5"/>
        <end position="39"/>
    </location>
</feature>
<dbReference type="AlphaFoldDB" id="A0A6M3JRI1"/>
<proteinExistence type="predicted"/>